<evidence type="ECO:0000313" key="3">
    <source>
        <dbReference type="EMBL" id="MFC5272401.1"/>
    </source>
</evidence>
<keyword evidence="4" id="KW-1185">Reference proteome</keyword>
<name>A0ABW0EGR3_9BACT</name>
<dbReference type="Proteomes" id="UP001596161">
    <property type="component" value="Unassembled WGS sequence"/>
</dbReference>
<dbReference type="InterPro" id="IPR026444">
    <property type="entry name" value="Secre_tail"/>
</dbReference>
<gene>
    <name evidence="3" type="ORF">ACFPIB_17455</name>
</gene>
<feature type="chain" id="PRO_5046517530" evidence="1">
    <location>
        <begin position="23"/>
        <end position="360"/>
    </location>
</feature>
<protein>
    <submittedName>
        <fullName evidence="3">T9SS type A sorting domain-containing protein</fullName>
    </submittedName>
</protein>
<dbReference type="Pfam" id="PF18962">
    <property type="entry name" value="Por_Secre_tail"/>
    <property type="match status" value="1"/>
</dbReference>
<accession>A0ABW0EGR3</accession>
<reference evidence="4" key="1">
    <citation type="journal article" date="2019" name="Int. J. Syst. Evol. Microbiol.">
        <title>The Global Catalogue of Microorganisms (GCM) 10K type strain sequencing project: providing services to taxonomists for standard genome sequencing and annotation.</title>
        <authorList>
            <consortium name="The Broad Institute Genomics Platform"/>
            <consortium name="The Broad Institute Genome Sequencing Center for Infectious Disease"/>
            <person name="Wu L."/>
            <person name="Ma J."/>
        </authorList>
    </citation>
    <scope>NUCLEOTIDE SEQUENCE [LARGE SCALE GENOMIC DNA]</scope>
    <source>
        <strain evidence="4">KACC 12602</strain>
    </source>
</reference>
<organism evidence="3 4">
    <name type="scientific">Adhaeribacter terreus</name>
    <dbReference type="NCBI Taxonomy" id="529703"/>
    <lineage>
        <taxon>Bacteria</taxon>
        <taxon>Pseudomonadati</taxon>
        <taxon>Bacteroidota</taxon>
        <taxon>Cytophagia</taxon>
        <taxon>Cytophagales</taxon>
        <taxon>Hymenobacteraceae</taxon>
        <taxon>Adhaeribacter</taxon>
    </lineage>
</organism>
<keyword evidence="1" id="KW-0732">Signal</keyword>
<dbReference type="Gene3D" id="2.60.40.10">
    <property type="entry name" value="Immunoglobulins"/>
    <property type="match status" value="1"/>
</dbReference>
<evidence type="ECO:0000313" key="4">
    <source>
        <dbReference type="Proteomes" id="UP001596161"/>
    </source>
</evidence>
<dbReference type="RefSeq" id="WP_378018760.1">
    <property type="nucleotide sequence ID" value="NZ_JBHSKT010000021.1"/>
</dbReference>
<dbReference type="EMBL" id="JBHSKT010000021">
    <property type="protein sequence ID" value="MFC5272401.1"/>
    <property type="molecule type" value="Genomic_DNA"/>
</dbReference>
<feature type="signal peptide" evidence="1">
    <location>
        <begin position="1"/>
        <end position="22"/>
    </location>
</feature>
<comment type="caution">
    <text evidence="3">The sequence shown here is derived from an EMBL/GenBank/DDBJ whole genome shotgun (WGS) entry which is preliminary data.</text>
</comment>
<feature type="domain" description="Secretion system C-terminal sorting" evidence="2">
    <location>
        <begin position="281"/>
        <end position="359"/>
    </location>
</feature>
<proteinExistence type="predicted"/>
<sequence length="360" mass="39712">MKTYLLSLLFLLSSFLGFNASAQSLGIPCPEGCNMDPLCVIEENCFRFEYFGALDQGNGTTQLKFKIYNASRYAFEHVMFELPGQNLPAIAPKSSYSSRFSYSVQPLLNDSLIKFTGLNTLNYRYDQNDVFRYIVDSATFHNGENSTIEIVAKAGDFVAIVTFNLEECDDMPINPLPVELVSFKGAAAGQGVALDWETASEKNNAFFSIQHSTDGRNFESVGYVEGNGTTAMAHKYAFTHTQPAAGKNYYRLKQVDHDGTSAYSKIVVVESKGAPEMKLTVFPNPVVNGEVNLKLDRALTGSETATVQLRDLNGRLIMDRSLSGSQTMNLNLKQHNLKPGIYLISLQNGAATTHQKIVVQ</sequence>
<dbReference type="InterPro" id="IPR013783">
    <property type="entry name" value="Ig-like_fold"/>
</dbReference>
<evidence type="ECO:0000259" key="2">
    <source>
        <dbReference type="Pfam" id="PF18962"/>
    </source>
</evidence>
<dbReference type="NCBIfam" id="TIGR04183">
    <property type="entry name" value="Por_Secre_tail"/>
    <property type="match status" value="1"/>
</dbReference>
<evidence type="ECO:0000256" key="1">
    <source>
        <dbReference type="SAM" id="SignalP"/>
    </source>
</evidence>